<organism evidence="2">
    <name type="scientific">Zea mays</name>
    <name type="common">Maize</name>
    <dbReference type="NCBI Taxonomy" id="4577"/>
    <lineage>
        <taxon>Eukaryota</taxon>
        <taxon>Viridiplantae</taxon>
        <taxon>Streptophyta</taxon>
        <taxon>Embryophyta</taxon>
        <taxon>Tracheophyta</taxon>
        <taxon>Spermatophyta</taxon>
        <taxon>Magnoliopsida</taxon>
        <taxon>Liliopsida</taxon>
        <taxon>Poales</taxon>
        <taxon>Poaceae</taxon>
        <taxon>PACMAD clade</taxon>
        <taxon>Panicoideae</taxon>
        <taxon>Andropogonodae</taxon>
        <taxon>Andropogoneae</taxon>
        <taxon>Tripsacinae</taxon>
        <taxon>Zea</taxon>
    </lineage>
</organism>
<accession>C4IYA4</accession>
<evidence type="ECO:0000256" key="1">
    <source>
        <dbReference type="SAM" id="Phobius"/>
    </source>
</evidence>
<dbReference type="EMBL" id="BT083551">
    <property type="protein sequence ID" value="ACR33904.1"/>
    <property type="molecule type" value="mRNA"/>
</dbReference>
<proteinExistence type="evidence at transcript level"/>
<keyword evidence="1" id="KW-0812">Transmembrane</keyword>
<reference evidence="2" key="2">
    <citation type="submission" date="2012-06" db="EMBL/GenBank/DDBJ databases">
        <authorList>
            <person name="Yu Y."/>
            <person name="Currie J."/>
            <person name="Lomeli R."/>
            <person name="Angelova A."/>
            <person name="Collura K."/>
            <person name="Wissotski M."/>
            <person name="Campos D."/>
            <person name="Kudrna D."/>
            <person name="Golser W."/>
            <person name="Ashely E."/>
            <person name="Descour A."/>
            <person name="Fernandes J."/>
            <person name="Soderlund C."/>
            <person name="Walbot V."/>
        </authorList>
    </citation>
    <scope>NUCLEOTIDE SEQUENCE</scope>
    <source>
        <strain evidence="2">B73</strain>
    </source>
</reference>
<reference evidence="2" key="1">
    <citation type="journal article" date="2009" name="PLoS Genet.">
        <title>Sequencing, mapping, and analysis of 27,455 maize full-length cDNAs.</title>
        <authorList>
            <person name="Soderlund C."/>
            <person name="Descour A."/>
            <person name="Kudrna D."/>
            <person name="Bomhoff M."/>
            <person name="Boyd L."/>
            <person name="Currie J."/>
            <person name="Angelova A."/>
            <person name="Collura K."/>
            <person name="Wissotski M."/>
            <person name="Ashley E."/>
            <person name="Morrow D."/>
            <person name="Fernandes J."/>
            <person name="Walbot V."/>
            <person name="Yu Y."/>
        </authorList>
    </citation>
    <scope>NUCLEOTIDE SEQUENCE</scope>
    <source>
        <strain evidence="2">B73</strain>
    </source>
</reference>
<keyword evidence="1" id="KW-0472">Membrane</keyword>
<sequence length="59" mass="6846">MHAFPLFCLSGSSMFPSSPKRSFCLSRLRFSLSDLCTFFGAFFSHLLFWIGLSNVRYQR</sequence>
<protein>
    <submittedName>
        <fullName evidence="2">Uncharacterized protein</fullName>
    </submittedName>
</protein>
<evidence type="ECO:0000313" key="2">
    <source>
        <dbReference type="EMBL" id="ACR33904.1"/>
    </source>
</evidence>
<keyword evidence="1" id="KW-1133">Transmembrane helix</keyword>
<name>C4IYA4_MAIZE</name>
<dbReference type="AlphaFoldDB" id="C4IYA4"/>
<feature type="transmembrane region" description="Helical" evidence="1">
    <location>
        <begin position="32"/>
        <end position="52"/>
    </location>
</feature>